<reference evidence="10" key="1">
    <citation type="journal article" date="2014" name="Front. Microbiol.">
        <title>High frequency of phylogenetically diverse reductive dehalogenase-homologous genes in deep subseafloor sedimentary metagenomes.</title>
        <authorList>
            <person name="Kawai M."/>
            <person name="Futagami T."/>
            <person name="Toyoda A."/>
            <person name="Takaki Y."/>
            <person name="Nishi S."/>
            <person name="Hori S."/>
            <person name="Arai W."/>
            <person name="Tsubouchi T."/>
            <person name="Morono Y."/>
            <person name="Uchiyama I."/>
            <person name="Ito T."/>
            <person name="Fujiyama A."/>
            <person name="Inagaki F."/>
            <person name="Takami H."/>
        </authorList>
    </citation>
    <scope>NUCLEOTIDE SEQUENCE</scope>
    <source>
        <strain evidence="10">Expedition CK06-06</strain>
    </source>
</reference>
<dbReference type="Pfam" id="PF03186">
    <property type="entry name" value="CobD_Cbib"/>
    <property type="match status" value="1"/>
</dbReference>
<comment type="pathway">
    <text evidence="2">Cofactor biosynthesis; adenosylcobalamin biosynthesis.</text>
</comment>
<evidence type="ECO:0000313" key="10">
    <source>
        <dbReference type="EMBL" id="GAI25457.1"/>
    </source>
</evidence>
<sequence>DLILGDPRWLGYPVVWIGKAVSFIERQVYGLRFTVYGKGLNHKKIAGVILAVIVVGGSFLIAWTVIKIAYKLYPALGLIVTIWLAFTTLSIRGLGQGGERVYLASKKKNLKLARKRLSEIVGRDTKNLRKEGIIRGTVESISENTIDGVVAPLFYLFLGGVPLAFAYKAINTLDSMIGYQNRKYKDFGWAGAKLDDIANYIPTRLGGVLISLGAFFFKKDGKNAFRIMLRDGRKYHSPNAGLPQGAMAGALGIRLGGINYYRGKKIIKPYLGHPKRKLSSIH</sequence>
<dbReference type="InterPro" id="IPR004485">
    <property type="entry name" value="Cobalamin_biosynth_CobD/CbiB"/>
</dbReference>
<dbReference type="AlphaFoldDB" id="X1M1L7"/>
<comment type="subcellular location">
    <subcellularLocation>
        <location evidence="1">Cell membrane</location>
        <topology evidence="1">Multi-pass membrane protein</topology>
    </subcellularLocation>
</comment>
<keyword evidence="8 9" id="KW-0472">Membrane</keyword>
<evidence type="ECO:0000256" key="4">
    <source>
        <dbReference type="ARBA" id="ARBA00022475"/>
    </source>
</evidence>
<dbReference type="PANTHER" id="PTHR34308">
    <property type="entry name" value="COBALAMIN BIOSYNTHESIS PROTEIN CBIB"/>
    <property type="match status" value="1"/>
</dbReference>
<comment type="caution">
    <text evidence="10">The sequence shown here is derived from an EMBL/GenBank/DDBJ whole genome shotgun (WGS) entry which is preliminary data.</text>
</comment>
<gene>
    <name evidence="10" type="ORF">S06H3_29991</name>
</gene>
<dbReference type="UniPathway" id="UPA00148"/>
<dbReference type="HAMAP" id="MF_00024">
    <property type="entry name" value="CobD_CbiB"/>
    <property type="match status" value="1"/>
</dbReference>
<keyword evidence="7 9" id="KW-1133">Transmembrane helix</keyword>
<evidence type="ECO:0000256" key="8">
    <source>
        <dbReference type="ARBA" id="ARBA00023136"/>
    </source>
</evidence>
<dbReference type="GO" id="GO:0009236">
    <property type="term" value="P:cobalamin biosynthetic process"/>
    <property type="evidence" value="ECO:0007669"/>
    <property type="project" value="UniProtKB-UniPathway"/>
</dbReference>
<evidence type="ECO:0000256" key="5">
    <source>
        <dbReference type="ARBA" id="ARBA00022573"/>
    </source>
</evidence>
<proteinExistence type="inferred from homology"/>
<evidence type="ECO:0000256" key="3">
    <source>
        <dbReference type="ARBA" id="ARBA00006263"/>
    </source>
</evidence>
<evidence type="ECO:0000256" key="7">
    <source>
        <dbReference type="ARBA" id="ARBA00022989"/>
    </source>
</evidence>
<feature type="non-terminal residue" evidence="10">
    <location>
        <position position="282"/>
    </location>
</feature>
<organism evidence="10">
    <name type="scientific">marine sediment metagenome</name>
    <dbReference type="NCBI Taxonomy" id="412755"/>
    <lineage>
        <taxon>unclassified sequences</taxon>
        <taxon>metagenomes</taxon>
        <taxon>ecological metagenomes</taxon>
    </lineage>
</organism>
<feature type="transmembrane region" description="Helical" evidence="9">
    <location>
        <begin position="149"/>
        <end position="170"/>
    </location>
</feature>
<evidence type="ECO:0000256" key="9">
    <source>
        <dbReference type="SAM" id="Phobius"/>
    </source>
</evidence>
<feature type="non-terminal residue" evidence="10">
    <location>
        <position position="1"/>
    </location>
</feature>
<dbReference type="GO" id="GO:0005886">
    <property type="term" value="C:plasma membrane"/>
    <property type="evidence" value="ECO:0007669"/>
    <property type="project" value="UniProtKB-SubCell"/>
</dbReference>
<evidence type="ECO:0000256" key="2">
    <source>
        <dbReference type="ARBA" id="ARBA00004953"/>
    </source>
</evidence>
<name>X1M1L7_9ZZZZ</name>
<dbReference type="GO" id="GO:0048472">
    <property type="term" value="F:threonine-phosphate decarboxylase activity"/>
    <property type="evidence" value="ECO:0007669"/>
    <property type="project" value="InterPro"/>
</dbReference>
<keyword evidence="4" id="KW-1003">Cell membrane</keyword>
<dbReference type="NCBIfam" id="TIGR00380">
    <property type="entry name" value="cobal_cbiB"/>
    <property type="match status" value="1"/>
</dbReference>
<protein>
    <recommendedName>
        <fullName evidence="11">Cobalamin biosynthesis protein CobD</fullName>
    </recommendedName>
</protein>
<evidence type="ECO:0008006" key="11">
    <source>
        <dbReference type="Google" id="ProtNLM"/>
    </source>
</evidence>
<feature type="transmembrane region" description="Helical" evidence="9">
    <location>
        <begin position="72"/>
        <end position="91"/>
    </location>
</feature>
<dbReference type="EMBL" id="BARV01017627">
    <property type="protein sequence ID" value="GAI25457.1"/>
    <property type="molecule type" value="Genomic_DNA"/>
</dbReference>
<accession>X1M1L7</accession>
<keyword evidence="5" id="KW-0169">Cobalamin biosynthesis</keyword>
<keyword evidence="6 9" id="KW-0812">Transmembrane</keyword>
<evidence type="ECO:0000256" key="1">
    <source>
        <dbReference type="ARBA" id="ARBA00004651"/>
    </source>
</evidence>
<comment type="similarity">
    <text evidence="3">Belongs to the CobD/CbiB family.</text>
</comment>
<evidence type="ECO:0000256" key="6">
    <source>
        <dbReference type="ARBA" id="ARBA00022692"/>
    </source>
</evidence>
<feature type="transmembrane region" description="Helical" evidence="9">
    <location>
        <begin position="45"/>
        <end position="66"/>
    </location>
</feature>
<dbReference type="PANTHER" id="PTHR34308:SF1">
    <property type="entry name" value="COBALAMIN BIOSYNTHESIS PROTEIN CBIB"/>
    <property type="match status" value="1"/>
</dbReference>